<feature type="domain" description="Bacterial Ig-like" evidence="2">
    <location>
        <begin position="35"/>
        <end position="136"/>
    </location>
</feature>
<dbReference type="OrthoDB" id="237105at2"/>
<dbReference type="AlphaFoldDB" id="A0A225DW06"/>
<dbReference type="Gene3D" id="2.60.40.650">
    <property type="match status" value="1"/>
</dbReference>
<proteinExistence type="predicted"/>
<dbReference type="EMBL" id="NIDE01000008">
    <property type="protein sequence ID" value="OWK40495.1"/>
    <property type="molecule type" value="Genomic_DNA"/>
</dbReference>
<evidence type="ECO:0000259" key="2">
    <source>
        <dbReference type="Pfam" id="PF19077"/>
    </source>
</evidence>
<dbReference type="Pfam" id="PF19077">
    <property type="entry name" value="Big_13"/>
    <property type="match status" value="1"/>
</dbReference>
<evidence type="ECO:0000256" key="1">
    <source>
        <dbReference type="SAM" id="MobiDB-lite"/>
    </source>
</evidence>
<dbReference type="InterPro" id="IPR044016">
    <property type="entry name" value="Big_13"/>
</dbReference>
<feature type="region of interest" description="Disordered" evidence="1">
    <location>
        <begin position="35"/>
        <end position="60"/>
    </location>
</feature>
<dbReference type="PANTHER" id="PTHR34677:SF3">
    <property type="entry name" value="BACTERIAL IG-LIKE DOMAIN-CONTAINING PROTEIN"/>
    <property type="match status" value="1"/>
</dbReference>
<accession>A0A225DW06</accession>
<gene>
    <name evidence="3" type="ORF">FRUB_05414</name>
</gene>
<dbReference type="Gene3D" id="2.60.40.10">
    <property type="entry name" value="Immunoglobulins"/>
    <property type="match status" value="1"/>
</dbReference>
<dbReference type="Proteomes" id="UP000214646">
    <property type="component" value="Unassembled WGS sequence"/>
</dbReference>
<protein>
    <submittedName>
        <fullName evidence="3">T1SS secreted agglutinin RTX</fullName>
    </submittedName>
</protein>
<organism evidence="3 4">
    <name type="scientific">Fimbriiglobus ruber</name>
    <dbReference type="NCBI Taxonomy" id="1908690"/>
    <lineage>
        <taxon>Bacteria</taxon>
        <taxon>Pseudomonadati</taxon>
        <taxon>Planctomycetota</taxon>
        <taxon>Planctomycetia</taxon>
        <taxon>Gemmatales</taxon>
        <taxon>Gemmataceae</taxon>
        <taxon>Fimbriiglobus</taxon>
    </lineage>
</organism>
<dbReference type="PANTHER" id="PTHR34677">
    <property type="match status" value="1"/>
</dbReference>
<evidence type="ECO:0000313" key="4">
    <source>
        <dbReference type="Proteomes" id="UP000214646"/>
    </source>
</evidence>
<name>A0A225DW06_9BACT</name>
<reference evidence="4" key="1">
    <citation type="submission" date="2017-06" db="EMBL/GenBank/DDBJ databases">
        <title>Genome analysis of Fimbriiglobus ruber SP5, the first member of the order Planctomycetales with confirmed chitinolytic capability.</title>
        <authorList>
            <person name="Ravin N.V."/>
            <person name="Rakitin A.L."/>
            <person name="Ivanova A.A."/>
            <person name="Beletsky A.V."/>
            <person name="Kulichevskaya I.S."/>
            <person name="Mardanov A.V."/>
            <person name="Dedysh S.N."/>
        </authorList>
    </citation>
    <scope>NUCLEOTIDE SEQUENCE [LARGE SCALE GENOMIC DNA]</scope>
    <source>
        <strain evidence="4">SP5</strain>
    </source>
</reference>
<dbReference type="InterPro" id="IPR013783">
    <property type="entry name" value="Ig-like_fold"/>
</dbReference>
<dbReference type="RefSeq" id="WP_088256401.1">
    <property type="nucleotide sequence ID" value="NZ_NIDE01000008.1"/>
</dbReference>
<evidence type="ECO:0000313" key="3">
    <source>
        <dbReference type="EMBL" id="OWK40495.1"/>
    </source>
</evidence>
<comment type="caution">
    <text evidence="3">The sequence shown here is derived from an EMBL/GenBank/DDBJ whole genome shotgun (WGS) entry which is preliminary data.</text>
</comment>
<feature type="compositionally biased region" description="Low complexity" evidence="1">
    <location>
        <begin position="45"/>
        <end position="54"/>
    </location>
</feature>
<keyword evidence="4" id="KW-1185">Reference proteome</keyword>
<sequence>MTVSVLAGAAQDAFGKPNPASAPLTVTYDVTAPAPPTITGLDPATDTGDSSTDGVTNNPAPTIVGTAEIGATVEVFADNGSGPTSLGTVVADGSGDWTLSPATPLGDGTYAVTATATDAAGNTSGPSAGLTLVVDTTAPTPTVTTSATDPTNASPISIAIDFGEDVTGFDETGIDATNGIVSNFVQVDGRTYTFDLTPTADGSVTIGIAAGAAVDLAGNPSSAASFTITSDQTAPAVTGATVDTGATPDGSYAAGTVIDILVAFGEPVTVDTSGGTPTLALNSGGTAEYTGGSGTDTLTFRYTVQAGENVAKLDYASAAALDLNGGVIADAAGNAADLTLAAPGSPGSLAASRDIAIDTTAPGVVSVTANPSSGVLKAGDSVDITVTFSETVDLSPGATLTLTLDTGATVSLTQDPGDAAVFTGTYTVAAGENSPDLDSVSLSVTAGTLRDAAGNDADPTISSAASLATNVAIEIDTTAPVVAVDVTSTGGLNGTADDAGGSGVSLVEVSIQDVNGTGLYWDEGTQDFTSATELFFAVTDTSAGGDWSTWSYSLPPAVTGSFQVNVRATDVAGNQGSDQEAVTVA</sequence>